<name>A0ABX6N8L0_9BURK</name>
<proteinExistence type="predicted"/>
<protein>
    <recommendedName>
        <fullName evidence="3">WD40 repeat domain-containing protein</fullName>
    </recommendedName>
</protein>
<gene>
    <name evidence="1" type="ORF">HKT17_14235</name>
</gene>
<sequence length="135" mass="14977">MENFELKEIYAPYMSGANTLGLSVGERLPKKVVWSFNGVEFSLECSDGLVAKNFQSNIFVIEAPYEIKKNRAYVLSADGHRIADLPKNKGDVQFCYYDIFLRGSEAIFLASSNDGDLQLSFDPGSGAVTSISEFR</sequence>
<accession>A0ABX6N8L0</accession>
<dbReference type="EMBL" id="CP053084">
    <property type="protein sequence ID" value="QJR30776.1"/>
    <property type="molecule type" value="Genomic_DNA"/>
</dbReference>
<reference evidence="1 2" key="1">
    <citation type="submission" date="2020-05" db="EMBL/GenBank/DDBJ databases">
        <title>Compete genome of Limnobacter sp. SAORIC-580.</title>
        <authorList>
            <person name="Song J."/>
            <person name="Cho J.-C."/>
        </authorList>
    </citation>
    <scope>NUCLEOTIDE SEQUENCE [LARGE SCALE GENOMIC DNA]</scope>
    <source>
        <strain evidence="1 2">SAORIC-580</strain>
    </source>
</reference>
<keyword evidence="2" id="KW-1185">Reference proteome</keyword>
<organism evidence="1 2">
    <name type="scientific">Limnobacter profundi</name>
    <dbReference type="NCBI Taxonomy" id="2732163"/>
    <lineage>
        <taxon>Bacteria</taxon>
        <taxon>Pseudomonadati</taxon>
        <taxon>Pseudomonadota</taxon>
        <taxon>Betaproteobacteria</taxon>
        <taxon>Burkholderiales</taxon>
        <taxon>Burkholderiaceae</taxon>
        <taxon>Limnobacter</taxon>
    </lineage>
</organism>
<evidence type="ECO:0000313" key="2">
    <source>
        <dbReference type="Proteomes" id="UP000501130"/>
    </source>
</evidence>
<evidence type="ECO:0000313" key="1">
    <source>
        <dbReference type="EMBL" id="QJR30776.1"/>
    </source>
</evidence>
<evidence type="ECO:0008006" key="3">
    <source>
        <dbReference type="Google" id="ProtNLM"/>
    </source>
</evidence>
<dbReference type="RefSeq" id="WP_171100960.1">
    <property type="nucleotide sequence ID" value="NZ_CP053084.1"/>
</dbReference>
<dbReference type="Proteomes" id="UP000501130">
    <property type="component" value="Chromosome"/>
</dbReference>